<sequence>MAVFLLWSKRMDLTWSVFVLTVLAVHSMAVRWNLALASPDTVEQAYSSTRELRGTTDNNTSTDNSGSNGGEERSAIIDSVYIHVR</sequence>
<accession>A0AA35TEU6</accession>
<organism evidence="2 3">
    <name type="scientific">Geodia barretti</name>
    <name type="common">Barrett's horny sponge</name>
    <dbReference type="NCBI Taxonomy" id="519541"/>
    <lineage>
        <taxon>Eukaryota</taxon>
        <taxon>Metazoa</taxon>
        <taxon>Porifera</taxon>
        <taxon>Demospongiae</taxon>
        <taxon>Heteroscleromorpha</taxon>
        <taxon>Tetractinellida</taxon>
        <taxon>Astrophorina</taxon>
        <taxon>Geodiidae</taxon>
        <taxon>Geodia</taxon>
    </lineage>
</organism>
<name>A0AA35TEU6_GEOBA</name>
<proteinExistence type="predicted"/>
<evidence type="ECO:0000313" key="3">
    <source>
        <dbReference type="Proteomes" id="UP001174909"/>
    </source>
</evidence>
<feature type="region of interest" description="Disordered" evidence="1">
    <location>
        <begin position="47"/>
        <end position="74"/>
    </location>
</feature>
<dbReference type="Proteomes" id="UP001174909">
    <property type="component" value="Unassembled WGS sequence"/>
</dbReference>
<dbReference type="EMBL" id="CASHTH010003490">
    <property type="protein sequence ID" value="CAI8045651.1"/>
    <property type="molecule type" value="Genomic_DNA"/>
</dbReference>
<evidence type="ECO:0000256" key="1">
    <source>
        <dbReference type="SAM" id="MobiDB-lite"/>
    </source>
</evidence>
<evidence type="ECO:0000313" key="2">
    <source>
        <dbReference type="EMBL" id="CAI8045651.1"/>
    </source>
</evidence>
<reference evidence="2" key="1">
    <citation type="submission" date="2023-03" db="EMBL/GenBank/DDBJ databases">
        <authorList>
            <person name="Steffen K."/>
            <person name="Cardenas P."/>
        </authorList>
    </citation>
    <scope>NUCLEOTIDE SEQUENCE</scope>
</reference>
<comment type="caution">
    <text evidence="2">The sequence shown here is derived from an EMBL/GenBank/DDBJ whole genome shotgun (WGS) entry which is preliminary data.</text>
</comment>
<gene>
    <name evidence="2" type="ORF">GBAR_LOCUS25253</name>
</gene>
<protein>
    <submittedName>
        <fullName evidence="2">Uncharacterized protein</fullName>
    </submittedName>
</protein>
<keyword evidence="3" id="KW-1185">Reference proteome</keyword>
<dbReference type="AlphaFoldDB" id="A0AA35TEU6"/>
<feature type="compositionally biased region" description="Low complexity" evidence="1">
    <location>
        <begin position="55"/>
        <end position="66"/>
    </location>
</feature>